<keyword evidence="3" id="KW-0548">Nucleotidyltransferase</keyword>
<evidence type="ECO:0000256" key="3">
    <source>
        <dbReference type="ARBA" id="ARBA00022695"/>
    </source>
</evidence>
<accession>A0AA38LPQ5</accession>
<evidence type="ECO:0000256" key="4">
    <source>
        <dbReference type="ARBA" id="ARBA00048493"/>
    </source>
</evidence>
<dbReference type="Proteomes" id="UP001164286">
    <property type="component" value="Unassembled WGS sequence"/>
</dbReference>
<evidence type="ECO:0000259" key="5">
    <source>
        <dbReference type="Pfam" id="PF12804"/>
    </source>
</evidence>
<name>A0AA38LPQ5_9TREE</name>
<evidence type="ECO:0000313" key="7">
    <source>
        <dbReference type="Proteomes" id="UP001164286"/>
    </source>
</evidence>
<dbReference type="InterPro" id="IPR025877">
    <property type="entry name" value="MobA-like_NTP_Trfase"/>
</dbReference>
<comment type="caution">
    <text evidence="6">The sequence shown here is derived from an EMBL/GenBank/DDBJ whole genome shotgun (WGS) entry which is preliminary data.</text>
</comment>
<protein>
    <recommendedName>
        <fullName evidence="1">UDP-N-acetylglucosamine diphosphorylase</fullName>
        <ecNumber evidence="1">2.7.7.23</ecNumber>
    </recommendedName>
</protein>
<keyword evidence="7" id="KW-1185">Reference proteome</keyword>
<dbReference type="Gene3D" id="3.90.550.10">
    <property type="entry name" value="Spore Coat Polysaccharide Biosynthesis Protein SpsA, Chain A"/>
    <property type="match status" value="1"/>
</dbReference>
<sequence length="154" mass="16398">MHLSTSSAAPGVESFIPPTKKLKLLSGKKETVTPAPNVSAIILAADHGELMRSKKPVVLHECAGLQLIAHAVRLALQIEPHSIILVTRPETQEAIRTIVEESFPTSAASFTFALQEKTGGSREAVRAGLAAVPPDTQQVVILPGNMPLLRLESL</sequence>
<dbReference type="GeneID" id="77730423"/>
<comment type="catalytic activity">
    <reaction evidence="4">
        <text>N-acetyl-alpha-D-glucosamine 1-phosphate + UTP + H(+) = UDP-N-acetyl-alpha-D-glucosamine + diphosphate</text>
        <dbReference type="Rhea" id="RHEA:13509"/>
        <dbReference type="ChEBI" id="CHEBI:15378"/>
        <dbReference type="ChEBI" id="CHEBI:33019"/>
        <dbReference type="ChEBI" id="CHEBI:46398"/>
        <dbReference type="ChEBI" id="CHEBI:57705"/>
        <dbReference type="ChEBI" id="CHEBI:57776"/>
        <dbReference type="EC" id="2.7.7.23"/>
    </reaction>
</comment>
<dbReference type="EMBL" id="JAKWFO010000014">
    <property type="protein sequence ID" value="KAI9632382.1"/>
    <property type="molecule type" value="Genomic_DNA"/>
</dbReference>
<organism evidence="6 7">
    <name type="scientific">Dioszegia hungarica</name>
    <dbReference type="NCBI Taxonomy" id="4972"/>
    <lineage>
        <taxon>Eukaryota</taxon>
        <taxon>Fungi</taxon>
        <taxon>Dikarya</taxon>
        <taxon>Basidiomycota</taxon>
        <taxon>Agaricomycotina</taxon>
        <taxon>Tremellomycetes</taxon>
        <taxon>Tremellales</taxon>
        <taxon>Bulleribasidiaceae</taxon>
        <taxon>Dioszegia</taxon>
    </lineage>
</organism>
<dbReference type="EC" id="2.7.7.23" evidence="1"/>
<dbReference type="RefSeq" id="XP_052942159.1">
    <property type="nucleotide sequence ID" value="XM_053091218.1"/>
</dbReference>
<dbReference type="PANTHER" id="PTHR43584:SF3">
    <property type="entry name" value="BIFUNCTIONAL PROTEIN GLMU"/>
    <property type="match status" value="1"/>
</dbReference>
<proteinExistence type="predicted"/>
<keyword evidence="2" id="KW-0808">Transferase</keyword>
<dbReference type="InterPro" id="IPR050065">
    <property type="entry name" value="GlmU-like"/>
</dbReference>
<feature type="domain" description="MobA-like NTP transferase" evidence="5">
    <location>
        <begin position="40"/>
        <end position="152"/>
    </location>
</feature>
<gene>
    <name evidence="6" type="ORF">MKK02DRAFT_40686</name>
</gene>
<reference evidence="6" key="1">
    <citation type="journal article" date="2022" name="G3 (Bethesda)">
        <title>High quality genome of the basidiomycete yeast Dioszegia hungarica PDD-24b-2 isolated from cloud water.</title>
        <authorList>
            <person name="Jarrige D."/>
            <person name="Haridas S."/>
            <person name="Bleykasten-Grosshans C."/>
            <person name="Joly M."/>
            <person name="Nadalig T."/>
            <person name="Sancelme M."/>
            <person name="Vuilleumier S."/>
            <person name="Grigoriev I.V."/>
            <person name="Amato P."/>
            <person name="Bringel F."/>
        </authorList>
    </citation>
    <scope>NUCLEOTIDE SEQUENCE</scope>
    <source>
        <strain evidence="6">PDD-24b-2</strain>
    </source>
</reference>
<evidence type="ECO:0000256" key="1">
    <source>
        <dbReference type="ARBA" id="ARBA00012457"/>
    </source>
</evidence>
<dbReference type="AlphaFoldDB" id="A0AA38LPQ5"/>
<dbReference type="PANTHER" id="PTHR43584">
    <property type="entry name" value="NUCLEOTIDYL TRANSFERASE"/>
    <property type="match status" value="1"/>
</dbReference>
<dbReference type="Pfam" id="PF12804">
    <property type="entry name" value="NTP_transf_3"/>
    <property type="match status" value="1"/>
</dbReference>
<dbReference type="InterPro" id="IPR029044">
    <property type="entry name" value="Nucleotide-diphossugar_trans"/>
</dbReference>
<dbReference type="SUPFAM" id="SSF53448">
    <property type="entry name" value="Nucleotide-diphospho-sugar transferases"/>
    <property type="match status" value="1"/>
</dbReference>
<dbReference type="GO" id="GO:0003977">
    <property type="term" value="F:UDP-N-acetylglucosamine diphosphorylase activity"/>
    <property type="evidence" value="ECO:0007669"/>
    <property type="project" value="UniProtKB-EC"/>
</dbReference>
<evidence type="ECO:0000313" key="6">
    <source>
        <dbReference type="EMBL" id="KAI9632382.1"/>
    </source>
</evidence>
<evidence type="ECO:0000256" key="2">
    <source>
        <dbReference type="ARBA" id="ARBA00022679"/>
    </source>
</evidence>